<protein>
    <submittedName>
        <fullName evidence="3">Amidohydrolase family protein</fullName>
    </submittedName>
</protein>
<dbReference type="PANTHER" id="PTHR43569:SF1">
    <property type="entry name" value="BLL3371 PROTEIN"/>
    <property type="match status" value="1"/>
</dbReference>
<dbReference type="InterPro" id="IPR032466">
    <property type="entry name" value="Metal_Hydrolase"/>
</dbReference>
<evidence type="ECO:0000256" key="1">
    <source>
        <dbReference type="ARBA" id="ARBA00038310"/>
    </source>
</evidence>
<feature type="domain" description="Amidohydrolase-related" evidence="2">
    <location>
        <begin position="20"/>
        <end position="312"/>
    </location>
</feature>
<organism evidence="3 4">
    <name type="scientific">Microvirga aerilata</name>
    <dbReference type="NCBI Taxonomy" id="670292"/>
    <lineage>
        <taxon>Bacteria</taxon>
        <taxon>Pseudomonadati</taxon>
        <taxon>Pseudomonadota</taxon>
        <taxon>Alphaproteobacteria</taxon>
        <taxon>Hyphomicrobiales</taxon>
        <taxon>Methylobacteriaceae</taxon>
        <taxon>Microvirga</taxon>
    </lineage>
</organism>
<dbReference type="Proteomes" id="UP000605848">
    <property type="component" value="Unassembled WGS sequence"/>
</dbReference>
<dbReference type="InterPro" id="IPR052350">
    <property type="entry name" value="Metallo-dep_Lactonases"/>
</dbReference>
<keyword evidence="4" id="KW-1185">Reference proteome</keyword>
<evidence type="ECO:0000313" key="4">
    <source>
        <dbReference type="Proteomes" id="UP000605848"/>
    </source>
</evidence>
<dbReference type="Pfam" id="PF04909">
    <property type="entry name" value="Amidohydro_2"/>
    <property type="match status" value="1"/>
</dbReference>
<evidence type="ECO:0000259" key="2">
    <source>
        <dbReference type="Pfam" id="PF04909"/>
    </source>
</evidence>
<reference evidence="3" key="1">
    <citation type="submission" date="2021-01" db="EMBL/GenBank/DDBJ databases">
        <title>Microvirga sp.</title>
        <authorList>
            <person name="Kim M.K."/>
        </authorList>
    </citation>
    <scope>NUCLEOTIDE SEQUENCE</scope>
    <source>
        <strain evidence="3">5420S-16</strain>
    </source>
</reference>
<dbReference type="GO" id="GO:0016787">
    <property type="term" value="F:hydrolase activity"/>
    <property type="evidence" value="ECO:0007669"/>
    <property type="project" value="InterPro"/>
</dbReference>
<proteinExistence type="inferred from homology"/>
<dbReference type="PANTHER" id="PTHR43569">
    <property type="entry name" value="AMIDOHYDROLASE"/>
    <property type="match status" value="1"/>
</dbReference>
<comment type="caution">
    <text evidence="3">The sequence shown here is derived from an EMBL/GenBank/DDBJ whole genome shotgun (WGS) entry which is preliminary data.</text>
</comment>
<dbReference type="AlphaFoldDB" id="A0A936ZLF7"/>
<dbReference type="EMBL" id="JAEQMY010000051">
    <property type="protein sequence ID" value="MBL0406778.1"/>
    <property type="molecule type" value="Genomic_DNA"/>
</dbReference>
<sequence>MPEKTIHERWREDNDAVTLIDAHHHLWDLQANYYPWLSDHPEPNFFLGDYDALKRNYLPEDYLRDAMDHNVLATVHVEAEWDRADQVGETRWISEIAARYGFPNAIVAHAWFHTDNASEIVTQQAAFPLVRGIRSKPVTSASPDTMTSGAPGTMQNERWLRGFSLLEKHGLSWDLRVPFWHLPEAASVARSFPSTPIVLNHSGFPWDRSEEGLRAWRKAMETIAREPNVHLKVSEFGLRGQAWDYESNRRVVLDAVAIFGIERCMFATNFPVAGLRTDYNTIVTSLSRMLGHLSVKDREGFFWKNAANFYRLDIAGRTA</sequence>
<dbReference type="SUPFAM" id="SSF51556">
    <property type="entry name" value="Metallo-dependent hydrolases"/>
    <property type="match status" value="1"/>
</dbReference>
<gene>
    <name evidence="3" type="ORF">JKG68_22795</name>
</gene>
<dbReference type="InterPro" id="IPR006680">
    <property type="entry name" value="Amidohydro-rel"/>
</dbReference>
<dbReference type="Gene3D" id="3.20.20.140">
    <property type="entry name" value="Metal-dependent hydrolases"/>
    <property type="match status" value="1"/>
</dbReference>
<accession>A0A936ZLF7</accession>
<comment type="similarity">
    <text evidence="1">Belongs to the metallo-dependent hydrolases superfamily.</text>
</comment>
<dbReference type="RefSeq" id="WP_202063641.1">
    <property type="nucleotide sequence ID" value="NZ_JAEQMY010000051.1"/>
</dbReference>
<evidence type="ECO:0000313" key="3">
    <source>
        <dbReference type="EMBL" id="MBL0406778.1"/>
    </source>
</evidence>
<name>A0A936ZLF7_9HYPH</name>